<evidence type="ECO:0000256" key="2">
    <source>
        <dbReference type="PROSITE-ProRule" id="PRU00354"/>
    </source>
</evidence>
<keyword evidence="2" id="KW-0620">Polyamine biosynthesis</keyword>
<feature type="transmembrane region" description="Helical" evidence="3">
    <location>
        <begin position="197"/>
        <end position="214"/>
    </location>
</feature>
<feature type="transmembrane region" description="Helical" evidence="3">
    <location>
        <begin position="57"/>
        <end position="76"/>
    </location>
</feature>
<accession>A0ABT6B7U6</accession>
<dbReference type="Pfam" id="PF06912">
    <property type="entry name" value="DUF1275"/>
    <property type="match status" value="1"/>
</dbReference>
<dbReference type="InterPro" id="IPR030374">
    <property type="entry name" value="PABS"/>
</dbReference>
<protein>
    <submittedName>
        <fullName evidence="5">YoaK family protein</fullName>
    </submittedName>
</protein>
<evidence type="ECO:0000256" key="3">
    <source>
        <dbReference type="SAM" id="Phobius"/>
    </source>
</evidence>
<dbReference type="Proteomes" id="UP001528850">
    <property type="component" value="Unassembled WGS sequence"/>
</dbReference>
<evidence type="ECO:0000313" key="6">
    <source>
        <dbReference type="Proteomes" id="UP001528850"/>
    </source>
</evidence>
<dbReference type="PROSITE" id="PS51006">
    <property type="entry name" value="PABS_2"/>
    <property type="match status" value="1"/>
</dbReference>
<feature type="domain" description="PABS" evidence="4">
    <location>
        <begin position="1"/>
        <end position="17"/>
    </location>
</feature>
<dbReference type="PANTHER" id="PTHR37314:SF4">
    <property type="entry name" value="UPF0700 TRANSMEMBRANE PROTEIN YOAK"/>
    <property type="match status" value="1"/>
</dbReference>
<organism evidence="5 6">
    <name type="scientific">Luteibacter sahnii</name>
    <dbReference type="NCBI Taxonomy" id="3021977"/>
    <lineage>
        <taxon>Bacteria</taxon>
        <taxon>Pseudomonadati</taxon>
        <taxon>Pseudomonadota</taxon>
        <taxon>Gammaproteobacteria</taxon>
        <taxon>Lysobacterales</taxon>
        <taxon>Rhodanobacteraceae</taxon>
        <taxon>Luteibacter</taxon>
    </lineage>
</organism>
<sequence length="229" mass="23321">MVPHFPRWIWSWAALLPAVAGSVNATALLSLRHVGVTHLTGISTEAGIGLGAGDVDLLAHAAGVIASFTLGCAMSATVARGPRWTPSIAAAGLLFGVALLLSVASLLLPERPWLGVMLCAGAMGIQNGLTSALSGALLRTSHLTGMFTDLGIALGQKARGAPVDARRVAVCLTVITSFIVGAVASAMAYATWQGRCLSLSAAFAAVVGLSTLWLSRRAKAAAGITTPRE</sequence>
<keyword evidence="3" id="KW-0812">Transmembrane</keyword>
<evidence type="ECO:0000259" key="4">
    <source>
        <dbReference type="PROSITE" id="PS51006"/>
    </source>
</evidence>
<proteinExistence type="predicted"/>
<gene>
    <name evidence="5" type="ORF">P3W24_04120</name>
</gene>
<keyword evidence="3" id="KW-0472">Membrane</keyword>
<feature type="transmembrane region" description="Helical" evidence="3">
    <location>
        <begin position="168"/>
        <end position="191"/>
    </location>
</feature>
<dbReference type="InterPro" id="IPR010699">
    <property type="entry name" value="DUF1275"/>
</dbReference>
<name>A0ABT6B7U6_9GAMM</name>
<feature type="transmembrane region" description="Helical" evidence="3">
    <location>
        <begin position="88"/>
        <end position="108"/>
    </location>
</feature>
<keyword evidence="6" id="KW-1185">Reference proteome</keyword>
<feature type="transmembrane region" description="Helical" evidence="3">
    <location>
        <begin position="114"/>
        <end position="138"/>
    </location>
</feature>
<evidence type="ECO:0000313" key="5">
    <source>
        <dbReference type="EMBL" id="MDF4024157.1"/>
    </source>
</evidence>
<comment type="caution">
    <text evidence="5">The sequence shown here is derived from an EMBL/GenBank/DDBJ whole genome shotgun (WGS) entry which is preliminary data.</text>
</comment>
<keyword evidence="1 2" id="KW-0808">Transferase</keyword>
<dbReference type="PANTHER" id="PTHR37314">
    <property type="entry name" value="SLR0142 PROTEIN"/>
    <property type="match status" value="1"/>
</dbReference>
<dbReference type="EMBL" id="JARJJS010000001">
    <property type="protein sequence ID" value="MDF4024157.1"/>
    <property type="molecule type" value="Genomic_DNA"/>
</dbReference>
<keyword evidence="3" id="KW-1133">Transmembrane helix</keyword>
<reference evidence="5 6" key="1">
    <citation type="journal article" date="2024" name="Curr. Microbiol.">
        <title>Luteibacter sahnii sp. nov., A Novel Yellow-Colored Xanthomonadin Pigment Producing Probiotic Bacterium from Healthy Rice Seed Microbiome.</title>
        <authorList>
            <person name="Jaiswal G."/>
            <person name="Rana R."/>
            <person name="Nayak P.K."/>
            <person name="Chouhan R."/>
            <person name="Gandhi S.G."/>
            <person name="Patel H.K."/>
            <person name="Patil P.B."/>
        </authorList>
    </citation>
    <scope>NUCLEOTIDE SEQUENCE [LARGE SCALE GENOMIC DNA]</scope>
    <source>
        <strain evidence="5 6">PPL201</strain>
    </source>
</reference>
<comment type="caution">
    <text evidence="2">Lacks conserved residue(s) required for the propagation of feature annotation.</text>
</comment>
<evidence type="ECO:0000256" key="1">
    <source>
        <dbReference type="ARBA" id="ARBA00022679"/>
    </source>
</evidence>